<protein>
    <submittedName>
        <fullName evidence="2">Uncharacterized protein</fullName>
    </submittedName>
</protein>
<dbReference type="VEuPathDB" id="FungiDB:VP01_2474g1"/>
<feature type="transmembrane region" description="Helical" evidence="1">
    <location>
        <begin position="74"/>
        <end position="92"/>
    </location>
</feature>
<organism evidence="2 3">
    <name type="scientific">Puccinia sorghi</name>
    <dbReference type="NCBI Taxonomy" id="27349"/>
    <lineage>
        <taxon>Eukaryota</taxon>
        <taxon>Fungi</taxon>
        <taxon>Dikarya</taxon>
        <taxon>Basidiomycota</taxon>
        <taxon>Pucciniomycotina</taxon>
        <taxon>Pucciniomycetes</taxon>
        <taxon>Pucciniales</taxon>
        <taxon>Pucciniaceae</taxon>
        <taxon>Puccinia</taxon>
    </lineage>
</organism>
<accession>A0A0L6V601</accession>
<comment type="caution">
    <text evidence="2">The sequence shown here is derived from an EMBL/GenBank/DDBJ whole genome shotgun (WGS) entry which is preliminary data.</text>
</comment>
<keyword evidence="1" id="KW-0472">Membrane</keyword>
<name>A0A0L6V601_9BASI</name>
<evidence type="ECO:0000313" key="2">
    <source>
        <dbReference type="EMBL" id="KNZ56183.1"/>
    </source>
</evidence>
<sequence>METSLISSKEFASQVLYGVHSAALFVYDCSGFFVPYYFFFFSLIYQPLMYFISGMVILQYAKFSCRQAARQSRLSFRLGTIGITLHLAQLAVDQWCIFHSFQYYASGEAYSYFLYEALQVCLTVGIILVVQYHFFVLAYATSALSKKWIIPLGLIYIGACAGGLGTSFEFFRNFLQRGFHSATPLVLHGRLLSFYVIWLGCNGLTDGVIAFALVRALHHDRGCVKHKYMKTTLSRLLAVIVNTFVLTYLVAQLSLISTLRTSFTFGCNTTTVPHIIPNFSSKAEMACQTTGFFMNSTISRIYLLSFSIKVFSRIRLTLPYRRHPAQQRVVQQHGQ</sequence>
<reference evidence="2 3" key="1">
    <citation type="submission" date="2015-08" db="EMBL/GenBank/DDBJ databases">
        <title>Next Generation Sequencing and Analysis of the Genome of Puccinia sorghi L Schw, the Causal Agent of Maize Common Rust.</title>
        <authorList>
            <person name="Rochi L."/>
            <person name="Burguener G."/>
            <person name="Darino M."/>
            <person name="Turjanski A."/>
            <person name="Kreff E."/>
            <person name="Dieguez M.J."/>
            <person name="Sacco F."/>
        </authorList>
    </citation>
    <scope>NUCLEOTIDE SEQUENCE [LARGE SCALE GENOMIC DNA]</scope>
    <source>
        <strain evidence="2 3">RO10H11247</strain>
    </source>
</reference>
<feature type="transmembrane region" description="Helical" evidence="1">
    <location>
        <begin position="235"/>
        <end position="256"/>
    </location>
</feature>
<keyword evidence="1" id="KW-0812">Transmembrane</keyword>
<evidence type="ECO:0000313" key="3">
    <source>
        <dbReference type="Proteomes" id="UP000037035"/>
    </source>
</evidence>
<keyword evidence="3" id="KW-1185">Reference proteome</keyword>
<feature type="transmembrane region" description="Helical" evidence="1">
    <location>
        <begin position="112"/>
        <end position="136"/>
    </location>
</feature>
<feature type="transmembrane region" description="Helical" evidence="1">
    <location>
        <begin position="191"/>
        <end position="214"/>
    </location>
</feature>
<dbReference type="EMBL" id="LAVV01007363">
    <property type="protein sequence ID" value="KNZ56183.1"/>
    <property type="molecule type" value="Genomic_DNA"/>
</dbReference>
<dbReference type="AlphaFoldDB" id="A0A0L6V601"/>
<evidence type="ECO:0000256" key="1">
    <source>
        <dbReference type="SAM" id="Phobius"/>
    </source>
</evidence>
<dbReference type="OrthoDB" id="2496370at2759"/>
<dbReference type="Proteomes" id="UP000037035">
    <property type="component" value="Unassembled WGS sequence"/>
</dbReference>
<keyword evidence="1" id="KW-1133">Transmembrane helix</keyword>
<feature type="transmembrane region" description="Helical" evidence="1">
    <location>
        <begin position="148"/>
        <end position="171"/>
    </location>
</feature>
<gene>
    <name evidence="2" type="ORF">VP01_2474g1</name>
</gene>
<proteinExistence type="predicted"/>